<dbReference type="InterPro" id="IPR036691">
    <property type="entry name" value="Endo/exonu/phosph_ase_sf"/>
</dbReference>
<dbReference type="PANTHER" id="PTHR19446">
    <property type="entry name" value="REVERSE TRANSCRIPTASES"/>
    <property type="match status" value="1"/>
</dbReference>
<evidence type="ECO:0000313" key="3">
    <source>
        <dbReference type="Proteomes" id="UP000009138"/>
    </source>
</evidence>
<dbReference type="InterPro" id="IPR005135">
    <property type="entry name" value="Endo/exonuclease/phosphatase"/>
</dbReference>
<dbReference type="Gene3D" id="3.60.10.10">
    <property type="entry name" value="Endonuclease/exonuclease/phosphatase"/>
    <property type="match status" value="1"/>
</dbReference>
<dbReference type="Pfam" id="PF00078">
    <property type="entry name" value="RVT_1"/>
    <property type="match status" value="1"/>
</dbReference>
<dbReference type="InterPro" id="IPR043502">
    <property type="entry name" value="DNA/RNA_pol_sf"/>
</dbReference>
<dbReference type="AlphaFoldDB" id="I1BRI4"/>
<dbReference type="OMA" id="NNRISHQ"/>
<keyword evidence="3" id="KW-1185">Reference proteome</keyword>
<dbReference type="Proteomes" id="UP000009138">
    <property type="component" value="Unassembled WGS sequence"/>
</dbReference>
<dbReference type="PROSITE" id="PS50878">
    <property type="entry name" value="RT_POL"/>
    <property type="match status" value="1"/>
</dbReference>
<dbReference type="RefSeq" id="XP_067514210.1">
    <property type="nucleotide sequence ID" value="XM_067658109.1"/>
</dbReference>
<evidence type="ECO:0000259" key="1">
    <source>
        <dbReference type="PROSITE" id="PS50878"/>
    </source>
</evidence>
<dbReference type="Pfam" id="PF14529">
    <property type="entry name" value="Exo_endo_phos_2"/>
    <property type="match status" value="1"/>
</dbReference>
<dbReference type="VEuPathDB" id="FungiDB:RO3G_03519"/>
<accession>I1BRI4</accession>
<sequence length="958" mass="109888">MQYASTTTTILCGDFNARLGQTTGDTRLDPRGRVFSNWIQTQNLTLWNQRLTYGQPTSYTFQGTSIIDFFLSDTDLVSPSLTIRHDLSLSSNHKFMTFSFGLPMSVNTVYPHSVLPGILVNLNFLKTEILTGTSAAYEYIDDIHQQLRDAIYNSLDAVCGRQPPSTDDWLKDFWTPEMTSVFNRKEYYYKKWRRAHGLNALRQWVLHQEAQAKLRRLILKRRRETWRQFCDQMAQGEYSKAIAKFSRIRKNRTIKPTFSTFEGPQHAADTMAQHLERIFAGDLLRNSTHTTTSTDAAPVVPELFDVASCSITIDDVNEAIKSLPRKKAPGVDHLTIEMLAPLTEILTPILVYLFQLCWRWSYTPLSWRVAQVIPIHKKGQITDPGNFRPISLTSIFRKILEKCLYIDLLGQSPTLDIAQGGFREARSTLDQALCLAEICAILRKHYDINPTLAFLDIKSAYDTVNRDHVWQTLSPCVHPALLGLLKNIFNDVQIEVLLGNTKSSRFSPKTGVLQGSILSPFLYSIYINQLPSLLRDRPLDPVPDAEPVMFASSINCLLYADDVVLIASPSRLQTLLQQCEEHSYQLGYCWNPLKCAIVAPAEDTQSYSLYNTAIPRQDSFPYLGIPIRPGGYINTSELIQGNINKALKTMNQMTAIGVNSTGFDRLLSARFYCQIVRPQLEYGLAISAVKYREFQQLESCQNQCLRRIFGGSRRSSVKVMLHLINQPTMKERTHILQMKFLLRSLNVPDDTLLSQLLPYIRTSASGSQWYKLTTSPLWRLCTVQDVEQIDKRRFQAIRQEYLQNSLEQRRDNTNSVLLSAYRVDLKVDPILWLPMTPVERSRLLRWRLGWLPGGLPKLCIYHPFDLLTRTHATECLHMHRRLQMPRSIHDPLSFLLNKLPTSKKKPTDKNRSKHIAWPIRWPIICQILHELDYLHHDQISPDVPPLGQKLLSWLFSSS</sequence>
<dbReference type="InterPro" id="IPR000477">
    <property type="entry name" value="RT_dom"/>
</dbReference>
<evidence type="ECO:0000313" key="2">
    <source>
        <dbReference type="EMBL" id="EIE78814.1"/>
    </source>
</evidence>
<dbReference type="InParanoid" id="I1BRI4"/>
<feature type="domain" description="Reverse transcriptase" evidence="1">
    <location>
        <begin position="356"/>
        <end position="627"/>
    </location>
</feature>
<dbReference type="EMBL" id="CH476733">
    <property type="protein sequence ID" value="EIE78814.1"/>
    <property type="molecule type" value="Genomic_DNA"/>
</dbReference>
<name>I1BRI4_RHIO9</name>
<dbReference type="CDD" id="cd01650">
    <property type="entry name" value="RT_nLTR_like"/>
    <property type="match status" value="1"/>
</dbReference>
<dbReference type="SUPFAM" id="SSF56672">
    <property type="entry name" value="DNA/RNA polymerases"/>
    <property type="match status" value="1"/>
</dbReference>
<protein>
    <recommendedName>
        <fullName evidence="1">Reverse transcriptase domain-containing protein</fullName>
    </recommendedName>
</protein>
<dbReference type="STRING" id="246409.I1BRI4"/>
<dbReference type="SUPFAM" id="SSF56219">
    <property type="entry name" value="DNase I-like"/>
    <property type="match status" value="1"/>
</dbReference>
<gene>
    <name evidence="2" type="ORF">RO3G_03519</name>
</gene>
<dbReference type="GeneID" id="93610490"/>
<dbReference type="eggNOG" id="KOG1075">
    <property type="taxonomic scope" value="Eukaryota"/>
</dbReference>
<proteinExistence type="predicted"/>
<organism evidence="2 3">
    <name type="scientific">Rhizopus delemar (strain RA 99-880 / ATCC MYA-4621 / FGSC 9543 / NRRL 43880)</name>
    <name type="common">Mucormycosis agent</name>
    <name type="synonym">Rhizopus arrhizus var. delemar</name>
    <dbReference type="NCBI Taxonomy" id="246409"/>
    <lineage>
        <taxon>Eukaryota</taxon>
        <taxon>Fungi</taxon>
        <taxon>Fungi incertae sedis</taxon>
        <taxon>Mucoromycota</taxon>
        <taxon>Mucoromycotina</taxon>
        <taxon>Mucoromycetes</taxon>
        <taxon>Mucorales</taxon>
        <taxon>Mucorineae</taxon>
        <taxon>Rhizopodaceae</taxon>
        <taxon>Rhizopus</taxon>
    </lineage>
</organism>
<reference evidence="2 3" key="1">
    <citation type="journal article" date="2009" name="PLoS Genet.">
        <title>Genomic analysis of the basal lineage fungus Rhizopus oryzae reveals a whole-genome duplication.</title>
        <authorList>
            <person name="Ma L.-J."/>
            <person name="Ibrahim A.S."/>
            <person name="Skory C."/>
            <person name="Grabherr M.G."/>
            <person name="Burger G."/>
            <person name="Butler M."/>
            <person name="Elias M."/>
            <person name="Idnurm A."/>
            <person name="Lang B.F."/>
            <person name="Sone T."/>
            <person name="Abe A."/>
            <person name="Calvo S.E."/>
            <person name="Corrochano L.M."/>
            <person name="Engels R."/>
            <person name="Fu J."/>
            <person name="Hansberg W."/>
            <person name="Kim J.-M."/>
            <person name="Kodira C.D."/>
            <person name="Koehrsen M.J."/>
            <person name="Liu B."/>
            <person name="Miranda-Saavedra D."/>
            <person name="O'Leary S."/>
            <person name="Ortiz-Castellanos L."/>
            <person name="Poulter R."/>
            <person name="Rodriguez-Romero J."/>
            <person name="Ruiz-Herrera J."/>
            <person name="Shen Y.-Q."/>
            <person name="Zeng Q."/>
            <person name="Galagan J."/>
            <person name="Birren B.W."/>
            <person name="Cuomo C.A."/>
            <person name="Wickes B.L."/>
        </authorList>
    </citation>
    <scope>NUCLEOTIDE SEQUENCE [LARGE SCALE GENOMIC DNA]</scope>
    <source>
        <strain evidence="3">RA 99-880 / ATCC MYA-4621 / FGSC 9543 / NRRL 43880</strain>
    </source>
</reference>
<dbReference type="GO" id="GO:0003824">
    <property type="term" value="F:catalytic activity"/>
    <property type="evidence" value="ECO:0007669"/>
    <property type="project" value="InterPro"/>
</dbReference>